<proteinExistence type="predicted"/>
<feature type="transmembrane region" description="Helical" evidence="5">
    <location>
        <begin position="31"/>
        <end position="49"/>
    </location>
</feature>
<feature type="region of interest" description="Disordered" evidence="4">
    <location>
        <begin position="335"/>
        <end position="384"/>
    </location>
</feature>
<dbReference type="InterPro" id="IPR016071">
    <property type="entry name" value="Staphylococal_nuclease_OB-fold"/>
</dbReference>
<sequence length="422" mass="46448">MPNIIAGCLGIVLLLVLLSLAIVVIKWIFMNIFGVIGIVAMVAGIGLMSQKTKKSISMTTFLFGSLLTLLWFSLKEPFNTLAVFFIVAFLAALIATIIFGIKRNRAWKQLSIASIVLLVLSVVFASNAPDLENEKSHPNKTEIASTETKEKSDDSKTTKEHNVSKEKRTPVSTPSLKSSSYDDTNKNLIPVTLIETVDGDTIKVNYKGKEETVRYLLVDTPESKKPGTCVQPYAKAAAERNRELVNSGNLYLEFDKGSERDKYGRLLAYVFVDGKSVQEELLKEGYARVAYIYDPPYKYLSTYENDEKAAQNKHLNIWSDPGYVTDKGFNGCAANQTASQHTSHSTHSTQSSHTSVGSSSSSNNNANTQPTAPSATTPSTGQTDFANCTELREVYPDGVPAGHPAYQPKFDRDHDNYACERN</sequence>
<name>G9QL17_9BACI</name>
<keyword evidence="5" id="KW-1133">Transmembrane helix</keyword>
<dbReference type="Gene3D" id="2.40.50.90">
    <property type="match status" value="1"/>
</dbReference>
<evidence type="ECO:0000259" key="6">
    <source>
        <dbReference type="PROSITE" id="PS50830"/>
    </source>
</evidence>
<keyword evidence="8" id="KW-1185">Reference proteome</keyword>
<dbReference type="HOGENOM" id="CLU_046484_3_1_9"/>
<evidence type="ECO:0000313" key="8">
    <source>
        <dbReference type="Proteomes" id="UP000011747"/>
    </source>
</evidence>
<comment type="caution">
    <text evidence="7">The sequence shown here is derived from an EMBL/GenBank/DDBJ whole genome shotgun (WGS) entry which is preliminary data.</text>
</comment>
<keyword evidence="3" id="KW-0378">Hydrolase</keyword>
<dbReference type="InterPro" id="IPR035437">
    <property type="entry name" value="SNase_OB-fold_sf"/>
</dbReference>
<feature type="compositionally biased region" description="Low complexity" evidence="4">
    <location>
        <begin position="337"/>
        <end position="383"/>
    </location>
</feature>
<evidence type="ECO:0000256" key="5">
    <source>
        <dbReference type="SAM" id="Phobius"/>
    </source>
</evidence>
<dbReference type="SMART" id="SM00318">
    <property type="entry name" value="SNc"/>
    <property type="match status" value="1"/>
</dbReference>
<dbReference type="PANTHER" id="PTHR12302:SF3">
    <property type="entry name" value="SERINE_THREONINE-PROTEIN KINASE 31"/>
    <property type="match status" value="1"/>
</dbReference>
<dbReference type="CDD" id="cd00175">
    <property type="entry name" value="SNc"/>
    <property type="match status" value="1"/>
</dbReference>
<evidence type="ECO:0000256" key="4">
    <source>
        <dbReference type="SAM" id="MobiDB-lite"/>
    </source>
</evidence>
<dbReference type="InterPro" id="IPR002071">
    <property type="entry name" value="Thermonucl_AS"/>
</dbReference>
<feature type="compositionally biased region" description="Polar residues" evidence="4">
    <location>
        <begin position="170"/>
        <end position="181"/>
    </location>
</feature>
<dbReference type="PROSITE" id="PS01284">
    <property type="entry name" value="TNASE_2"/>
    <property type="match status" value="1"/>
</dbReference>
<keyword evidence="1" id="KW-0540">Nuclease</keyword>
<dbReference type="AlphaFoldDB" id="G9QL17"/>
<keyword evidence="2" id="KW-0255">Endonuclease</keyword>
<dbReference type="Pfam" id="PF00565">
    <property type="entry name" value="SNase"/>
    <property type="match status" value="1"/>
</dbReference>
<dbReference type="PANTHER" id="PTHR12302">
    <property type="entry name" value="EBNA2 BINDING PROTEIN P100"/>
    <property type="match status" value="1"/>
</dbReference>
<dbReference type="SMART" id="SM00894">
    <property type="entry name" value="Excalibur"/>
    <property type="match status" value="1"/>
</dbReference>
<accession>G9QL17</accession>
<gene>
    <name evidence="7" type="ORF">HMPREF1015_02427</name>
</gene>
<dbReference type="GO" id="GO:0004519">
    <property type="term" value="F:endonuclease activity"/>
    <property type="evidence" value="ECO:0007669"/>
    <property type="project" value="UniProtKB-KW"/>
</dbReference>
<dbReference type="EMBL" id="ACWF01000090">
    <property type="protein sequence ID" value="EHL78150.1"/>
    <property type="molecule type" value="Genomic_DNA"/>
</dbReference>
<feature type="region of interest" description="Disordered" evidence="4">
    <location>
        <begin position="395"/>
        <end position="414"/>
    </location>
</feature>
<dbReference type="Pfam" id="PF05901">
    <property type="entry name" value="Excalibur"/>
    <property type="match status" value="1"/>
</dbReference>
<dbReference type="PROSITE" id="PS50830">
    <property type="entry name" value="TNASE_3"/>
    <property type="match status" value="1"/>
</dbReference>
<organism evidence="7 8">
    <name type="scientific">Bacillus smithii 7_3_47FAA</name>
    <dbReference type="NCBI Taxonomy" id="665952"/>
    <lineage>
        <taxon>Bacteria</taxon>
        <taxon>Bacillati</taxon>
        <taxon>Bacillota</taxon>
        <taxon>Bacilli</taxon>
        <taxon>Bacillales</taxon>
        <taxon>Bacillaceae</taxon>
        <taxon>Bacillus</taxon>
    </lineage>
</organism>
<evidence type="ECO:0000256" key="3">
    <source>
        <dbReference type="ARBA" id="ARBA00022801"/>
    </source>
</evidence>
<dbReference type="GO" id="GO:0003676">
    <property type="term" value="F:nucleic acid binding"/>
    <property type="evidence" value="ECO:0007669"/>
    <property type="project" value="InterPro"/>
</dbReference>
<feature type="compositionally biased region" description="Basic and acidic residues" evidence="4">
    <location>
        <begin position="147"/>
        <end position="169"/>
    </location>
</feature>
<feature type="transmembrane region" description="Helical" evidence="5">
    <location>
        <begin position="56"/>
        <end position="74"/>
    </location>
</feature>
<dbReference type="InterPro" id="IPR008613">
    <property type="entry name" value="Excalibur_Ca-bd_domain"/>
</dbReference>
<dbReference type="PATRIC" id="fig|665952.3.peg.1729"/>
<dbReference type="Proteomes" id="UP000011747">
    <property type="component" value="Unassembled WGS sequence"/>
</dbReference>
<evidence type="ECO:0000256" key="2">
    <source>
        <dbReference type="ARBA" id="ARBA00022759"/>
    </source>
</evidence>
<feature type="transmembrane region" description="Helical" evidence="5">
    <location>
        <begin position="110"/>
        <end position="128"/>
    </location>
</feature>
<feature type="region of interest" description="Disordered" evidence="4">
    <location>
        <begin position="132"/>
        <end position="181"/>
    </location>
</feature>
<feature type="domain" description="TNase-like" evidence="6">
    <location>
        <begin position="187"/>
        <end position="320"/>
    </location>
</feature>
<keyword evidence="5" id="KW-0472">Membrane</keyword>
<dbReference type="GO" id="GO:0016787">
    <property type="term" value="F:hydrolase activity"/>
    <property type="evidence" value="ECO:0007669"/>
    <property type="project" value="UniProtKB-KW"/>
</dbReference>
<evidence type="ECO:0000313" key="7">
    <source>
        <dbReference type="EMBL" id="EHL78150.1"/>
    </source>
</evidence>
<dbReference type="SUPFAM" id="SSF50199">
    <property type="entry name" value="Staphylococcal nuclease"/>
    <property type="match status" value="1"/>
</dbReference>
<evidence type="ECO:0000256" key="1">
    <source>
        <dbReference type="ARBA" id="ARBA00022722"/>
    </source>
</evidence>
<protein>
    <recommendedName>
        <fullName evidence="6">TNase-like domain-containing protein</fullName>
    </recommendedName>
</protein>
<feature type="transmembrane region" description="Helical" evidence="5">
    <location>
        <begin position="80"/>
        <end position="101"/>
    </location>
</feature>
<keyword evidence="5" id="KW-0812">Transmembrane</keyword>
<reference evidence="7 8" key="1">
    <citation type="submission" date="2011-09" db="EMBL/GenBank/DDBJ databases">
        <title>The Genome Sequence of Bacillus smithii 7_3_47FAA.</title>
        <authorList>
            <consortium name="The Broad Institute Genome Sequencing Platform"/>
            <person name="Earl A."/>
            <person name="Ward D."/>
            <person name="Feldgarden M."/>
            <person name="Gevers D."/>
            <person name="Daigneault M."/>
            <person name="Strauss J."/>
            <person name="Allen-Vercoe E."/>
            <person name="Young S.K."/>
            <person name="Zeng Q."/>
            <person name="Gargeya S."/>
            <person name="Fitzgerald M."/>
            <person name="Haas B."/>
            <person name="Abouelleil A."/>
            <person name="Alvarado L."/>
            <person name="Arachchi H.M."/>
            <person name="Berlin A."/>
            <person name="Brown A."/>
            <person name="Chapman S.B."/>
            <person name="Chen Z."/>
            <person name="Dunbar C."/>
            <person name="Freedman E."/>
            <person name="Gearin G."/>
            <person name="Goldberg J."/>
            <person name="Griggs A."/>
            <person name="Gujja S."/>
            <person name="Heiman D."/>
            <person name="Howarth C."/>
            <person name="Larson L."/>
            <person name="Lui A."/>
            <person name="MacDonald P.J.P."/>
            <person name="Montmayeur A."/>
            <person name="Murphy C."/>
            <person name="Neiman D."/>
            <person name="Pearson M."/>
            <person name="Priest M."/>
            <person name="Roberts A."/>
            <person name="Saif S."/>
            <person name="Shea T."/>
            <person name="Shenoy N."/>
            <person name="Sisk P."/>
            <person name="Stolte C."/>
            <person name="Sykes S."/>
            <person name="Wortman J."/>
            <person name="Nusbaum C."/>
            <person name="Birren B."/>
        </authorList>
    </citation>
    <scope>NUCLEOTIDE SEQUENCE [LARGE SCALE GENOMIC DNA]</scope>
    <source>
        <strain evidence="7 8">7_3_47FAA</strain>
    </source>
</reference>